<comment type="caution">
    <text evidence="9">The sequence shown here is derived from an EMBL/GenBank/DDBJ whole genome shotgun (WGS) entry which is preliminary data.</text>
</comment>
<comment type="subcellular location">
    <subcellularLocation>
        <location evidence="1">Cell membrane</location>
        <topology evidence="1">Multi-pass membrane protein</topology>
    </subcellularLocation>
</comment>
<feature type="domain" description="Na+/H+ antiporter MnhB subunit-related protein" evidence="8">
    <location>
        <begin position="5"/>
        <end position="67"/>
    </location>
</feature>
<evidence type="ECO:0000256" key="6">
    <source>
        <dbReference type="ARBA" id="ARBA00023136"/>
    </source>
</evidence>
<feature type="domain" description="Na+/H+ antiporter MnhB subunit-related protein" evidence="8">
    <location>
        <begin position="100"/>
        <end position="171"/>
    </location>
</feature>
<evidence type="ECO:0000313" key="9">
    <source>
        <dbReference type="EMBL" id="NEM98743.1"/>
    </source>
</evidence>
<evidence type="ECO:0000256" key="5">
    <source>
        <dbReference type="ARBA" id="ARBA00022989"/>
    </source>
</evidence>
<evidence type="ECO:0000256" key="3">
    <source>
        <dbReference type="ARBA" id="ARBA00022475"/>
    </source>
</evidence>
<keyword evidence="3" id="KW-1003">Cell membrane</keyword>
<evidence type="ECO:0000313" key="10">
    <source>
        <dbReference type="Proteomes" id="UP000474777"/>
    </source>
</evidence>
<reference evidence="9 10" key="1">
    <citation type="submission" date="2020-02" db="EMBL/GenBank/DDBJ databases">
        <authorList>
            <person name="Kim M.K."/>
        </authorList>
    </citation>
    <scope>NUCLEOTIDE SEQUENCE [LARGE SCALE GENOMIC DNA]</scope>
    <source>
        <strain evidence="9 10">BT327</strain>
    </source>
</reference>
<accession>A0A6B3LSG0</accession>
<dbReference type="EMBL" id="JAAGWD010000006">
    <property type="protein sequence ID" value="NEM98743.1"/>
    <property type="molecule type" value="Genomic_DNA"/>
</dbReference>
<dbReference type="InterPro" id="IPR007182">
    <property type="entry name" value="MnhB"/>
</dbReference>
<feature type="transmembrane region" description="Helical" evidence="7">
    <location>
        <begin position="35"/>
        <end position="54"/>
    </location>
</feature>
<evidence type="ECO:0000256" key="4">
    <source>
        <dbReference type="ARBA" id="ARBA00022692"/>
    </source>
</evidence>
<dbReference type="InterPro" id="IPR050622">
    <property type="entry name" value="CPA3_antiporter_subunitB"/>
</dbReference>
<dbReference type="Proteomes" id="UP000474777">
    <property type="component" value="Unassembled WGS sequence"/>
</dbReference>
<name>A0A6B3LSG0_9BACT</name>
<feature type="transmembrane region" description="Helical" evidence="7">
    <location>
        <begin position="160"/>
        <end position="178"/>
    </location>
</feature>
<feature type="transmembrane region" description="Helical" evidence="7">
    <location>
        <begin position="12"/>
        <end position="29"/>
    </location>
</feature>
<keyword evidence="5 7" id="KW-1133">Transmembrane helix</keyword>
<dbReference type="AlphaFoldDB" id="A0A6B3LSG0"/>
<sequence length="180" mass="20523">MRTIILATAIRLLIPVFQIFSVYILFRGHNHPGGGFIGGLIGSIGFIFYVMTYGTKHTLKNYFRVHLKNDKVADLHSRARHRFHIARVNSRYRQRVEDEWKWEHRIMRIRPVYIIATGLFLAATSGLIGLFSGNPYMTAIWTGLEIPIVGKPGTTLLFDAGVYLLVFGIVLKITFVMAEE</sequence>
<keyword evidence="6 7" id="KW-0472">Membrane</keyword>
<protein>
    <submittedName>
        <fullName evidence="9">Cation:proton antiporter</fullName>
    </submittedName>
</protein>
<keyword evidence="4 7" id="KW-0812">Transmembrane</keyword>
<gene>
    <name evidence="9" type="ORF">GXP69_13645</name>
</gene>
<evidence type="ECO:0000256" key="7">
    <source>
        <dbReference type="SAM" id="Phobius"/>
    </source>
</evidence>
<dbReference type="Pfam" id="PF04039">
    <property type="entry name" value="MnhB"/>
    <property type="match status" value="2"/>
</dbReference>
<organism evidence="9 10">
    <name type="scientific">Pontibacter burrus</name>
    <dbReference type="NCBI Taxonomy" id="2704466"/>
    <lineage>
        <taxon>Bacteria</taxon>
        <taxon>Pseudomonadati</taxon>
        <taxon>Bacteroidota</taxon>
        <taxon>Cytophagia</taxon>
        <taxon>Cytophagales</taxon>
        <taxon>Hymenobacteraceae</taxon>
        <taxon>Pontibacter</taxon>
    </lineage>
</organism>
<dbReference type="PANTHER" id="PTHR33932">
    <property type="entry name" value="NA(+)/H(+) ANTIPORTER SUBUNIT B"/>
    <property type="match status" value="1"/>
</dbReference>
<evidence type="ECO:0000256" key="1">
    <source>
        <dbReference type="ARBA" id="ARBA00004651"/>
    </source>
</evidence>
<keyword evidence="10" id="KW-1185">Reference proteome</keyword>
<dbReference type="PANTHER" id="PTHR33932:SF4">
    <property type="entry name" value="NA(+)_H(+) ANTIPORTER SUBUNIT B"/>
    <property type="match status" value="1"/>
</dbReference>
<dbReference type="GO" id="GO:0005886">
    <property type="term" value="C:plasma membrane"/>
    <property type="evidence" value="ECO:0007669"/>
    <property type="project" value="UniProtKB-SubCell"/>
</dbReference>
<proteinExistence type="inferred from homology"/>
<evidence type="ECO:0000259" key="8">
    <source>
        <dbReference type="Pfam" id="PF04039"/>
    </source>
</evidence>
<dbReference type="RefSeq" id="WP_163915645.1">
    <property type="nucleotide sequence ID" value="NZ_JAAGWD010000006.1"/>
</dbReference>
<feature type="transmembrane region" description="Helical" evidence="7">
    <location>
        <begin position="111"/>
        <end position="131"/>
    </location>
</feature>
<evidence type="ECO:0000256" key="2">
    <source>
        <dbReference type="ARBA" id="ARBA00009425"/>
    </source>
</evidence>
<comment type="similarity">
    <text evidence="2">Belongs to the CPA3 antiporters (TC 2.A.63) subunit B family.</text>
</comment>